<name>A0A7U7J0H4_9PROT</name>
<dbReference type="GO" id="GO:0042910">
    <property type="term" value="F:xenobiotic transmembrane transporter activity"/>
    <property type="evidence" value="ECO:0007669"/>
    <property type="project" value="InterPro"/>
</dbReference>
<comment type="similarity">
    <text evidence="2 8">Belongs to the major facilitator superfamily. Bcr/CmlA family.</text>
</comment>
<dbReference type="RefSeq" id="WP_081847659.1">
    <property type="nucleotide sequence ID" value="NZ_CBLY010000003.1"/>
</dbReference>
<keyword evidence="6 8" id="KW-1133">Transmembrane helix</keyword>
<accession>A0A7U7J0H4</accession>
<evidence type="ECO:0000256" key="7">
    <source>
        <dbReference type="ARBA" id="ARBA00023136"/>
    </source>
</evidence>
<dbReference type="InterPro" id="IPR020846">
    <property type="entry name" value="MFS_dom"/>
</dbReference>
<feature type="transmembrane region" description="Helical" evidence="8">
    <location>
        <begin position="183"/>
        <end position="202"/>
    </location>
</feature>
<gene>
    <name evidence="10" type="ORF">SACS_0433</name>
</gene>
<feature type="transmembrane region" description="Helical" evidence="8">
    <location>
        <begin position="66"/>
        <end position="83"/>
    </location>
</feature>
<feature type="transmembrane region" description="Helical" evidence="8">
    <location>
        <begin position="26"/>
        <end position="46"/>
    </location>
</feature>
<dbReference type="EMBL" id="CBLY010000003">
    <property type="protein sequence ID" value="CDG33171.1"/>
    <property type="molecule type" value="Genomic_DNA"/>
</dbReference>
<organism evidence="10 11">
    <name type="scientific">Parasaccharibacter apium</name>
    <dbReference type="NCBI Taxonomy" id="1510841"/>
    <lineage>
        <taxon>Bacteria</taxon>
        <taxon>Pseudomonadati</taxon>
        <taxon>Pseudomonadota</taxon>
        <taxon>Alphaproteobacteria</taxon>
        <taxon>Acetobacterales</taxon>
        <taxon>Acetobacteraceae</taxon>
        <taxon>Parasaccharibacter</taxon>
    </lineage>
</organism>
<dbReference type="Proteomes" id="UP000027590">
    <property type="component" value="Unassembled WGS sequence"/>
</dbReference>
<dbReference type="InterPro" id="IPR011701">
    <property type="entry name" value="MFS"/>
</dbReference>
<feature type="transmembrane region" description="Helical" evidence="8">
    <location>
        <begin position="120"/>
        <end position="140"/>
    </location>
</feature>
<feature type="domain" description="Major facilitator superfamily (MFS) profile" evidence="9">
    <location>
        <begin position="28"/>
        <end position="420"/>
    </location>
</feature>
<comment type="caution">
    <text evidence="10">The sequence shown here is derived from an EMBL/GenBank/DDBJ whole genome shotgun (WGS) entry which is preliminary data.</text>
</comment>
<evidence type="ECO:0000313" key="11">
    <source>
        <dbReference type="Proteomes" id="UP000027590"/>
    </source>
</evidence>
<comment type="subcellular location">
    <subcellularLocation>
        <location evidence="8">Cell inner membrane</location>
        <topology evidence="8">Multi-pass membrane protein</topology>
    </subcellularLocation>
    <subcellularLocation>
        <location evidence="1">Cell membrane</location>
        <topology evidence="1">Multi-pass membrane protein</topology>
    </subcellularLocation>
</comment>
<protein>
    <recommendedName>
        <fullName evidence="8">Bcr/CflA family efflux transporter</fullName>
    </recommendedName>
</protein>
<dbReference type="InterPro" id="IPR036259">
    <property type="entry name" value="MFS_trans_sf"/>
</dbReference>
<feature type="transmembrane region" description="Helical" evidence="8">
    <location>
        <begin position="95"/>
        <end position="114"/>
    </location>
</feature>
<reference evidence="10 11" key="2">
    <citation type="journal article" date="2014" name="PLoS ONE">
        <title>Evolution of mitochondria reconstructed from the energy metabolism of living bacteria.</title>
        <authorList>
            <person name="Degli Esposti M."/>
            <person name="Chouaia B."/>
            <person name="Comandatore F."/>
            <person name="Crotti E."/>
            <person name="Sassera D."/>
            <person name="Lievens P.M."/>
            <person name="Daffonchio D."/>
            <person name="Bandi C."/>
        </authorList>
    </citation>
    <scope>NUCLEOTIDE SEQUENCE [LARGE SCALE GENOMIC DNA]</scope>
    <source>
        <strain evidence="11">AM169</strain>
    </source>
</reference>
<feature type="transmembrane region" description="Helical" evidence="8">
    <location>
        <begin position="236"/>
        <end position="257"/>
    </location>
</feature>
<evidence type="ECO:0000256" key="5">
    <source>
        <dbReference type="ARBA" id="ARBA00022692"/>
    </source>
</evidence>
<keyword evidence="5 8" id="KW-0812">Transmembrane</keyword>
<feature type="transmembrane region" description="Helical" evidence="8">
    <location>
        <begin position="368"/>
        <end position="392"/>
    </location>
</feature>
<evidence type="ECO:0000313" key="10">
    <source>
        <dbReference type="EMBL" id="CDG33171.1"/>
    </source>
</evidence>
<dbReference type="InterPro" id="IPR004812">
    <property type="entry name" value="Efflux_drug-R_Bcr/CmlA"/>
</dbReference>
<proteinExistence type="inferred from homology"/>
<feature type="transmembrane region" description="Helical" evidence="8">
    <location>
        <begin position="334"/>
        <end position="356"/>
    </location>
</feature>
<dbReference type="NCBIfam" id="TIGR00710">
    <property type="entry name" value="efflux_Bcr_CflA"/>
    <property type="match status" value="1"/>
</dbReference>
<keyword evidence="7 8" id="KW-0472">Membrane</keyword>
<sequence length="420" mass="44967">MKTSQHGFFEHALIGKPLIKGGKMPFWLPILLGTLTAVGPVSTDIYLPALPEMEQQLGSAPGTGSLTMAAWVAGLAIGQIIVGPVTDRFGRRRPLLVGTLFYALAAAGCALSTSMPMLCFFRAFAALMGAASLVVPNACVRDLTVGDATAKMMSRLILIQGVVPILAPALGGFALQFISWRDIFWATSLYGVVGLLAVFLFLPETLDGEDRHPMRLWPIIVRYGQTLKDRNYRFNALIWMVQGFVIFTYLTAAPFLFESVYAFTPFQYGVLFGVMAVCMIGSSQINAWLLNYYHSRTLLRAGLAISCVGAVVLLGLAIWSALDVDAAGHLRHIYLWPLFGAMLCALGPGGCIGPNAMAGALLTQGRNAGVATALAGTGQYVFGILASVMFSWLPVGTAIPMGGMLLAAFLLMILFARMAP</sequence>
<evidence type="ECO:0000256" key="4">
    <source>
        <dbReference type="ARBA" id="ARBA00022475"/>
    </source>
</evidence>
<evidence type="ECO:0000256" key="3">
    <source>
        <dbReference type="ARBA" id="ARBA00022448"/>
    </source>
</evidence>
<feature type="transmembrane region" description="Helical" evidence="8">
    <location>
        <begin position="152"/>
        <end position="177"/>
    </location>
</feature>
<feature type="transmembrane region" description="Helical" evidence="8">
    <location>
        <begin position="398"/>
        <end position="416"/>
    </location>
</feature>
<dbReference type="PROSITE" id="PS50850">
    <property type="entry name" value="MFS"/>
    <property type="match status" value="1"/>
</dbReference>
<evidence type="ECO:0000259" key="9">
    <source>
        <dbReference type="PROSITE" id="PS50850"/>
    </source>
</evidence>
<dbReference type="GO" id="GO:0015385">
    <property type="term" value="F:sodium:proton antiporter activity"/>
    <property type="evidence" value="ECO:0007669"/>
    <property type="project" value="TreeGrafter"/>
</dbReference>
<dbReference type="Pfam" id="PF07690">
    <property type="entry name" value="MFS_1"/>
    <property type="match status" value="1"/>
</dbReference>
<keyword evidence="3 8" id="KW-0813">Transport</keyword>
<dbReference type="GO" id="GO:0005886">
    <property type="term" value="C:plasma membrane"/>
    <property type="evidence" value="ECO:0007669"/>
    <property type="project" value="UniProtKB-SubCell"/>
</dbReference>
<keyword evidence="8" id="KW-0997">Cell inner membrane</keyword>
<dbReference type="CDD" id="cd17320">
    <property type="entry name" value="MFS_MdfA_MDR_like"/>
    <property type="match status" value="1"/>
</dbReference>
<keyword evidence="4" id="KW-1003">Cell membrane</keyword>
<dbReference type="PANTHER" id="PTHR23502:SF132">
    <property type="entry name" value="POLYAMINE TRANSPORTER 2-RELATED"/>
    <property type="match status" value="1"/>
</dbReference>
<reference evidence="10 11" key="1">
    <citation type="journal article" date="2014" name="Genome Biol. Evol.">
        <title>Acetic acid bacteria genomes reveal functional traits for adaptation to life in insect guts.</title>
        <authorList>
            <person name="Chouaia B."/>
            <person name="Gaiarsa S."/>
            <person name="Crotti E."/>
            <person name="Comandatore F."/>
            <person name="Degli Esposti M."/>
            <person name="Ricci I."/>
            <person name="Alma A."/>
            <person name="Favia G."/>
            <person name="Bandi C."/>
            <person name="Daffonchio D."/>
        </authorList>
    </citation>
    <scope>NUCLEOTIDE SEQUENCE [LARGE SCALE GENOMIC DNA]</scope>
    <source>
        <strain evidence="11">AM169</strain>
    </source>
</reference>
<dbReference type="AlphaFoldDB" id="A0A7U7J0H4"/>
<dbReference type="Gene3D" id="1.20.1720.10">
    <property type="entry name" value="Multidrug resistance protein D"/>
    <property type="match status" value="1"/>
</dbReference>
<feature type="transmembrane region" description="Helical" evidence="8">
    <location>
        <begin position="269"/>
        <end position="289"/>
    </location>
</feature>
<feature type="transmembrane region" description="Helical" evidence="8">
    <location>
        <begin position="301"/>
        <end position="322"/>
    </location>
</feature>
<dbReference type="GO" id="GO:1990961">
    <property type="term" value="P:xenobiotic detoxification by transmembrane export across the plasma membrane"/>
    <property type="evidence" value="ECO:0007669"/>
    <property type="project" value="InterPro"/>
</dbReference>
<evidence type="ECO:0000256" key="6">
    <source>
        <dbReference type="ARBA" id="ARBA00022989"/>
    </source>
</evidence>
<evidence type="ECO:0000256" key="1">
    <source>
        <dbReference type="ARBA" id="ARBA00004651"/>
    </source>
</evidence>
<evidence type="ECO:0000256" key="8">
    <source>
        <dbReference type="RuleBase" id="RU365088"/>
    </source>
</evidence>
<evidence type="ECO:0000256" key="2">
    <source>
        <dbReference type="ARBA" id="ARBA00006236"/>
    </source>
</evidence>
<dbReference type="SUPFAM" id="SSF103473">
    <property type="entry name" value="MFS general substrate transporter"/>
    <property type="match status" value="1"/>
</dbReference>
<dbReference type="PANTHER" id="PTHR23502">
    <property type="entry name" value="MAJOR FACILITATOR SUPERFAMILY"/>
    <property type="match status" value="1"/>
</dbReference>